<dbReference type="Gene3D" id="1.25.10.10">
    <property type="entry name" value="Leucine-rich Repeat Variant"/>
    <property type="match status" value="1"/>
</dbReference>
<feature type="region of interest" description="Disordered" evidence="1">
    <location>
        <begin position="1146"/>
        <end position="1172"/>
    </location>
</feature>
<dbReference type="EMBL" id="AZIM01004395">
    <property type="protein sequence ID" value="ETE60783.1"/>
    <property type="molecule type" value="Genomic_DNA"/>
</dbReference>
<evidence type="ECO:0000256" key="1">
    <source>
        <dbReference type="SAM" id="MobiDB-lite"/>
    </source>
</evidence>
<organism evidence="2 3">
    <name type="scientific">Ophiophagus hannah</name>
    <name type="common">King cobra</name>
    <name type="synonym">Naja hannah</name>
    <dbReference type="NCBI Taxonomy" id="8665"/>
    <lineage>
        <taxon>Eukaryota</taxon>
        <taxon>Metazoa</taxon>
        <taxon>Chordata</taxon>
        <taxon>Craniata</taxon>
        <taxon>Vertebrata</taxon>
        <taxon>Euteleostomi</taxon>
        <taxon>Lepidosauria</taxon>
        <taxon>Squamata</taxon>
        <taxon>Bifurcata</taxon>
        <taxon>Unidentata</taxon>
        <taxon>Episquamata</taxon>
        <taxon>Toxicofera</taxon>
        <taxon>Serpentes</taxon>
        <taxon>Colubroidea</taxon>
        <taxon>Elapidae</taxon>
        <taxon>Elapinae</taxon>
        <taxon>Ophiophagus</taxon>
    </lineage>
</organism>
<sequence>KDASDPFDLCELVQELSRKQKEILWNRLKNLLSKVLIDNPIEEWEKVKDDSMETEKNPAQQQTTAVIQGVATIITASISTLDENIDIKALLECAVILNGILSALPDSEKSLSGAIQCLLQCWWKKGLEGKEPLGKTAFLKFLKKNQRKKIIVRADIICLCHLQPVLQCFDYDSEESNEIKNLLLHCFMSPGYIKREEVIEYSCIQDFMHLAVHLPRKSPLHAKVREILHYFHKQNKCRQGVEEVLYRLYQPIIWRALKARNSEIRSNAALLFSDAFPILDPRFNRKDLEKEIQRQFDELFALLDDPQPLIRSTGILAVSKITYKYWEMIPAVVLAQLLKTLIEDLAFDTSSADVRCAVFKCLPIILENILSHSLLEQLLPILKNNLHDNSEKVRVAFVDMLLKIKATKAAKFWKICPVQHLLTRLENDSRPVSRRLVNLLISSFLPISQPEVWCERCVTLIQMNASAARTFYQYAHEYAGPTNIAKLMLAIWNCLNDCVQQQLKESESGDDHCEKENMIVTNNLLLIDDILSIAGLFEIIVILWRSIQKPLDSNKEAKDHMVQKFASVLPTYLRIFKDDRCVSPLIILASFIPPTAIPTFSCGVISKLKKMENGVIEKKYSTLLDCLCRWGKLGHILELIYDWITSESRNRETNKTQRRVQIQETDEPKPELALDFLEYLLTHSMNRNCLLSLSREKLNGLLSVLECGKFVSEEQNYLSALEKMGTWIENSILPHFLLEEEEGYLKPSSEISQRTYLAVCKDLIAVGLGDFEFQASLLNLASRIVYRRKASVLTSVLLSILKEIVKASLASDIVNTDCITELLNKVEEMFQKILESMAVKLRSQEEEGIQLIHSAQEDLGKFVQVVQSCMLIFPAVYQGVISSLLAAVVVEINCSLKKKVADSRELIKPKKFLDLPPLSSVLMAIVNKSANGLSSFLNELLEYIESEECEGIISLTTSVYIIALIKGKQKPSCINTTAAILQEKITTYSEITKKDMERLLCEAALGIVNEMLGPRSQKQENGTEDRCFKNVITNYTFRNRRNSLFNGLFWLLFHDFVETSSFSCSLENKISYCKLLLFRKKDNGMQFSEKEILLVTISDLMVSTVKYFDLKRLTLASSILRKSELDSFDDLKVGLEIILIQAFEKDEGEKEKKEKEDEGRGGVRKRSEKGGE</sequence>
<dbReference type="InterPro" id="IPR016024">
    <property type="entry name" value="ARM-type_fold"/>
</dbReference>
<dbReference type="Proteomes" id="UP000018936">
    <property type="component" value="Unassembled WGS sequence"/>
</dbReference>
<accession>V8NGL7</accession>
<dbReference type="GO" id="GO:0000796">
    <property type="term" value="C:condensin complex"/>
    <property type="evidence" value="ECO:0007669"/>
    <property type="project" value="TreeGrafter"/>
</dbReference>
<dbReference type="InterPro" id="IPR011989">
    <property type="entry name" value="ARM-like"/>
</dbReference>
<name>V8NGL7_OPHHA</name>
<dbReference type="AlphaFoldDB" id="V8NGL7"/>
<reference evidence="2 3" key="1">
    <citation type="journal article" date="2013" name="Proc. Natl. Acad. Sci. U.S.A.">
        <title>The king cobra genome reveals dynamic gene evolution and adaptation in the snake venom system.</title>
        <authorList>
            <person name="Vonk F.J."/>
            <person name="Casewell N.R."/>
            <person name="Henkel C.V."/>
            <person name="Heimberg A.M."/>
            <person name="Jansen H.J."/>
            <person name="McCleary R.J."/>
            <person name="Kerkkamp H.M."/>
            <person name="Vos R.A."/>
            <person name="Guerreiro I."/>
            <person name="Calvete J.J."/>
            <person name="Wuster W."/>
            <person name="Woods A.E."/>
            <person name="Logan J.M."/>
            <person name="Harrison R.A."/>
            <person name="Castoe T.A."/>
            <person name="de Koning A.P."/>
            <person name="Pollock D.D."/>
            <person name="Yandell M."/>
            <person name="Calderon D."/>
            <person name="Renjifo C."/>
            <person name="Currier R.B."/>
            <person name="Salgado D."/>
            <person name="Pla D."/>
            <person name="Sanz L."/>
            <person name="Hyder A.S."/>
            <person name="Ribeiro J.M."/>
            <person name="Arntzen J.W."/>
            <person name="van den Thillart G.E."/>
            <person name="Boetzer M."/>
            <person name="Pirovano W."/>
            <person name="Dirks R.P."/>
            <person name="Spaink H.P."/>
            <person name="Duboule D."/>
            <person name="McGlinn E."/>
            <person name="Kini R.M."/>
            <person name="Richardson M.K."/>
        </authorList>
    </citation>
    <scope>NUCLEOTIDE SEQUENCE</scope>
    <source>
        <tissue evidence="2">Blood</tissue>
    </source>
</reference>
<dbReference type="OrthoDB" id="10062843at2759"/>
<gene>
    <name evidence="2" type="primary">ncapg2</name>
    <name evidence="2" type="ORF">L345_13471</name>
</gene>
<feature type="non-terminal residue" evidence="2">
    <location>
        <position position="1"/>
    </location>
</feature>
<dbReference type="SUPFAM" id="SSF48371">
    <property type="entry name" value="ARM repeat"/>
    <property type="match status" value="1"/>
</dbReference>
<dbReference type="GO" id="GO:0005634">
    <property type="term" value="C:nucleus"/>
    <property type="evidence" value="ECO:0007669"/>
    <property type="project" value="InterPro"/>
</dbReference>
<keyword evidence="3" id="KW-1185">Reference proteome</keyword>
<dbReference type="Pfam" id="PF12422">
    <property type="entry name" value="Condensin2nSMC"/>
    <property type="match status" value="1"/>
</dbReference>
<dbReference type="GO" id="GO:0000070">
    <property type="term" value="P:mitotic sister chromatid segregation"/>
    <property type="evidence" value="ECO:0007669"/>
    <property type="project" value="TreeGrafter"/>
</dbReference>
<dbReference type="PANTHER" id="PTHR16199">
    <property type="entry name" value="CONDENSIN-2 COMPLEX SUBUNIT G2"/>
    <property type="match status" value="1"/>
</dbReference>
<evidence type="ECO:0000313" key="3">
    <source>
        <dbReference type="Proteomes" id="UP000018936"/>
    </source>
</evidence>
<proteinExistence type="predicted"/>
<feature type="compositionally biased region" description="Basic and acidic residues" evidence="1">
    <location>
        <begin position="1146"/>
        <end position="1161"/>
    </location>
</feature>
<dbReference type="PANTHER" id="PTHR16199:SF4">
    <property type="entry name" value="CONDENSIN-2 COMPLEX SUBUNIT G2"/>
    <property type="match status" value="1"/>
</dbReference>
<dbReference type="InterPro" id="IPR024741">
    <property type="entry name" value="Condensin2_G2"/>
</dbReference>
<protein>
    <submittedName>
        <fullName evidence="2">Condensin-2 complex subunit G2</fullName>
    </submittedName>
</protein>
<evidence type="ECO:0000313" key="2">
    <source>
        <dbReference type="EMBL" id="ETE60783.1"/>
    </source>
</evidence>
<comment type="caution">
    <text evidence="2">The sequence shown here is derived from an EMBL/GenBank/DDBJ whole genome shotgun (WGS) entry which is preliminary data.</text>
</comment>
<feature type="compositionally biased region" description="Basic residues" evidence="1">
    <location>
        <begin position="1162"/>
        <end position="1172"/>
    </location>
</feature>